<dbReference type="InterPro" id="IPR032413">
    <property type="entry name" value="Arm_3"/>
</dbReference>
<reference evidence="1" key="1">
    <citation type="submission" date="2023-07" db="EMBL/GenBank/DDBJ databases">
        <authorList>
            <consortium name="AG Swart"/>
            <person name="Singh M."/>
            <person name="Singh A."/>
            <person name="Seah K."/>
            <person name="Emmerich C."/>
        </authorList>
    </citation>
    <scope>NUCLEOTIDE SEQUENCE</scope>
    <source>
        <strain evidence="1">DP1</strain>
    </source>
</reference>
<organism evidence="1 2">
    <name type="scientific">Euplotes crassus</name>
    <dbReference type="NCBI Taxonomy" id="5936"/>
    <lineage>
        <taxon>Eukaryota</taxon>
        <taxon>Sar</taxon>
        <taxon>Alveolata</taxon>
        <taxon>Ciliophora</taxon>
        <taxon>Intramacronucleata</taxon>
        <taxon>Spirotrichea</taxon>
        <taxon>Hypotrichia</taxon>
        <taxon>Euplotida</taxon>
        <taxon>Euplotidae</taxon>
        <taxon>Moneuplotes</taxon>
    </lineage>
</organism>
<evidence type="ECO:0000313" key="1">
    <source>
        <dbReference type="EMBL" id="CAI2365568.1"/>
    </source>
</evidence>
<dbReference type="AlphaFoldDB" id="A0AAD1X746"/>
<dbReference type="Pfam" id="PF16186">
    <property type="entry name" value="Arm_3"/>
    <property type="match status" value="1"/>
</dbReference>
<dbReference type="InterPro" id="IPR011989">
    <property type="entry name" value="ARM-like"/>
</dbReference>
<gene>
    <name evidence="1" type="ORF">ECRASSUSDP1_LOCUS6887</name>
</gene>
<sequence length="520" mass="60397">MDDSKANIRHKKMFDLFLEDPRQKLHNFQVKLRKKKRSELFKRNRKISVMDDITMEDEHLFISDSKILHLNLVEKVEVYVEKIVNSSSEAEVDKLMDYLPILIRDSWDSKYINVLTNKKFINKLDQLLSGASLKTTMNIVKLLINLTYHIEVNSIECFIKEDFLQTILELLELPENPEFLVVEKYHKTLILLSNLCFDFTGVSDVLLQNGIFQIIESLFHIRIFFSNREFRFSAITLFDSIICHREDFDIEDIQFFEELICTSLVSESSSSISDPSWQVSHLTSLNRIYRLFPCFVPRIETVEWILDQISSEVQPKEIIEECLQLLATITSREATNDCLKRTKRDLAEILEHAYCLRRPSSLVMNAKLCIISIVHTLQTRSSLSDVESENLCETEEGRKLYSKIAADLANGEFLVAKQACMLFENCTDEGICKEVLEHACEALQETCKEIGLLESVLNMIIKILETDLSQNLSDNRYAMFFKEIGGFEKIGNLAYHEEITISQKAKKILDEFHWYESITS</sequence>
<dbReference type="Gene3D" id="1.25.10.10">
    <property type="entry name" value="Leucine-rich Repeat Variant"/>
    <property type="match status" value="1"/>
</dbReference>
<evidence type="ECO:0000313" key="2">
    <source>
        <dbReference type="Proteomes" id="UP001295684"/>
    </source>
</evidence>
<comment type="caution">
    <text evidence="1">The sequence shown here is derived from an EMBL/GenBank/DDBJ whole genome shotgun (WGS) entry which is preliminary data.</text>
</comment>
<dbReference type="EMBL" id="CAMPGE010006691">
    <property type="protein sequence ID" value="CAI2365568.1"/>
    <property type="molecule type" value="Genomic_DNA"/>
</dbReference>
<proteinExistence type="predicted"/>
<accession>A0AAD1X746</accession>
<keyword evidence="2" id="KW-1185">Reference proteome</keyword>
<name>A0AAD1X746_EUPCR</name>
<protein>
    <submittedName>
        <fullName evidence="1">Uncharacterized protein</fullName>
    </submittedName>
</protein>
<dbReference type="Proteomes" id="UP001295684">
    <property type="component" value="Unassembled WGS sequence"/>
</dbReference>
<dbReference type="InterPro" id="IPR016024">
    <property type="entry name" value="ARM-type_fold"/>
</dbReference>
<dbReference type="SUPFAM" id="SSF48371">
    <property type="entry name" value="ARM repeat"/>
    <property type="match status" value="1"/>
</dbReference>